<gene>
    <name evidence="6" type="ORF">G3M78_11680</name>
</gene>
<keyword evidence="2" id="KW-0175">Coiled coil</keyword>
<dbReference type="AlphaFoldDB" id="A0A7T0C3S0"/>
<dbReference type="Gene3D" id="2.70.70.10">
    <property type="entry name" value="Glucose Permease (Domain IIA)"/>
    <property type="match status" value="1"/>
</dbReference>
<dbReference type="InterPro" id="IPR057309">
    <property type="entry name" value="PcsB_CC"/>
</dbReference>
<dbReference type="Pfam" id="PF01551">
    <property type="entry name" value="Peptidase_M23"/>
    <property type="match status" value="1"/>
</dbReference>
<evidence type="ECO:0000313" key="6">
    <source>
        <dbReference type="EMBL" id="QPJ66017.1"/>
    </source>
</evidence>
<evidence type="ECO:0000259" key="5">
    <source>
        <dbReference type="Pfam" id="PF24568"/>
    </source>
</evidence>
<reference evidence="7" key="1">
    <citation type="submission" date="2020-02" db="EMBL/GenBank/DDBJ databases">
        <title>Genomic and physiological characterization of two novel Nitrospinaceae genera.</title>
        <authorList>
            <person name="Mueller A.J."/>
            <person name="Jung M.-Y."/>
            <person name="Strachan C.R."/>
            <person name="Herbold C.W."/>
            <person name="Kirkegaard R.H."/>
            <person name="Daims H."/>
        </authorList>
    </citation>
    <scope>NUCLEOTIDE SEQUENCE [LARGE SCALE GENOMIC DNA]</scope>
</reference>
<keyword evidence="1 3" id="KW-0732">Signal</keyword>
<dbReference type="Pfam" id="PF24568">
    <property type="entry name" value="CC_PcsB"/>
    <property type="match status" value="1"/>
</dbReference>
<dbReference type="InterPro" id="IPR050570">
    <property type="entry name" value="Cell_wall_metabolism_enzyme"/>
</dbReference>
<evidence type="ECO:0000313" key="7">
    <source>
        <dbReference type="Proteomes" id="UP000594464"/>
    </source>
</evidence>
<organism evidence="6 7">
    <name type="scientific">Candidatus Nitrohelix vancouverensis</name>
    <dbReference type="NCBI Taxonomy" id="2705534"/>
    <lineage>
        <taxon>Bacteria</taxon>
        <taxon>Pseudomonadati</taxon>
        <taxon>Nitrospinota/Tectimicrobiota group</taxon>
        <taxon>Nitrospinota</taxon>
        <taxon>Nitrospinia</taxon>
        <taxon>Nitrospinales</taxon>
        <taxon>Nitrospinaceae</taxon>
        <taxon>Candidatus Nitrohelix</taxon>
    </lineage>
</organism>
<dbReference type="EMBL" id="CP048620">
    <property type="protein sequence ID" value="QPJ66017.1"/>
    <property type="molecule type" value="Genomic_DNA"/>
</dbReference>
<dbReference type="KEGG" id="nva:G3M78_11680"/>
<proteinExistence type="predicted"/>
<dbReference type="InterPro" id="IPR016047">
    <property type="entry name" value="M23ase_b-sheet_dom"/>
</dbReference>
<evidence type="ECO:0000259" key="4">
    <source>
        <dbReference type="Pfam" id="PF01551"/>
    </source>
</evidence>
<dbReference type="Proteomes" id="UP000594464">
    <property type="component" value="Chromosome"/>
</dbReference>
<evidence type="ECO:0000256" key="3">
    <source>
        <dbReference type="SAM" id="SignalP"/>
    </source>
</evidence>
<feature type="signal peptide" evidence="3">
    <location>
        <begin position="1"/>
        <end position="24"/>
    </location>
</feature>
<evidence type="ECO:0000256" key="1">
    <source>
        <dbReference type="ARBA" id="ARBA00022729"/>
    </source>
</evidence>
<dbReference type="FunFam" id="2.70.70.10:FF:000003">
    <property type="entry name" value="Murein hydrolase activator EnvC"/>
    <property type="match status" value="1"/>
</dbReference>
<dbReference type="SUPFAM" id="SSF51261">
    <property type="entry name" value="Duplicated hybrid motif"/>
    <property type="match status" value="1"/>
</dbReference>
<feature type="chain" id="PRO_5032481096" evidence="3">
    <location>
        <begin position="25"/>
        <end position="391"/>
    </location>
</feature>
<dbReference type="CDD" id="cd12797">
    <property type="entry name" value="M23_peptidase"/>
    <property type="match status" value="1"/>
</dbReference>
<evidence type="ECO:0000256" key="2">
    <source>
        <dbReference type="SAM" id="Coils"/>
    </source>
</evidence>
<name>A0A7T0C3S0_9BACT</name>
<feature type="coiled-coil region" evidence="2">
    <location>
        <begin position="164"/>
        <end position="247"/>
    </location>
</feature>
<dbReference type="GO" id="GO:0004222">
    <property type="term" value="F:metalloendopeptidase activity"/>
    <property type="evidence" value="ECO:0007669"/>
    <property type="project" value="TreeGrafter"/>
</dbReference>
<feature type="domain" description="M23ase beta-sheet core" evidence="4">
    <location>
        <begin position="290"/>
        <end position="382"/>
    </location>
</feature>
<protein>
    <submittedName>
        <fullName evidence="6">Peptidoglycan DD-metalloendopeptidase family protein</fullName>
    </submittedName>
</protein>
<accession>A0A7T0C3S0</accession>
<feature type="domain" description="Peptidoglycan hydrolase PcsB coiled-coil" evidence="5">
    <location>
        <begin position="113"/>
        <end position="174"/>
    </location>
</feature>
<dbReference type="Gene3D" id="6.10.250.3150">
    <property type="match status" value="1"/>
</dbReference>
<dbReference type="PANTHER" id="PTHR21666">
    <property type="entry name" value="PEPTIDASE-RELATED"/>
    <property type="match status" value="1"/>
</dbReference>
<dbReference type="InterPro" id="IPR011055">
    <property type="entry name" value="Dup_hybrid_motif"/>
</dbReference>
<sequence>MINSRFLIALTCLLVSLVANSVFSQDIDEISDLLEGEKKELEILKKRMEKQKRSISSVGAQTKSALSTLRNLDDQLKLSERELKIYQWNMKANERKIEALGSKTARNEKEMVDIKDKLSRRIRSIYKEGNLFPLKLMFSAENFNDLISQSRYIQSITEYDADLLRSHQQQIQEFQAERDSLERARTQLVRFEKNARKKQEEIKGQKQEKSAFLKKLKREKKLYLQAHAELKNSAGKLNSLIAGLEEKLIRGEGLDISDKKGRLQLPVDGKILNRFGEQKHKDFGAIIVYNGVNIEASKGDAVRAVSSGTTLFADFLEGYGNLVILGHGKEYHSLYGHLDDIITEVGKTVRTGQIIGRSGDTGSIEGETLYFEIRHNGKPVEPTQWFAVAKK</sequence>
<dbReference type="PANTHER" id="PTHR21666:SF289">
    <property type="entry name" value="L-ALA--D-GLU ENDOPEPTIDASE"/>
    <property type="match status" value="1"/>
</dbReference>
<feature type="coiled-coil region" evidence="2">
    <location>
        <begin position="27"/>
        <end position="89"/>
    </location>
</feature>